<dbReference type="EMBL" id="CABFOC020000045">
    <property type="protein sequence ID" value="CAH0053749.1"/>
    <property type="molecule type" value="Genomic_DNA"/>
</dbReference>
<keyword evidence="3" id="KW-1185">Reference proteome</keyword>
<organism evidence="2 3">
    <name type="scientific">Clonostachys solani</name>
    <dbReference type="NCBI Taxonomy" id="160281"/>
    <lineage>
        <taxon>Eukaryota</taxon>
        <taxon>Fungi</taxon>
        <taxon>Dikarya</taxon>
        <taxon>Ascomycota</taxon>
        <taxon>Pezizomycotina</taxon>
        <taxon>Sordariomycetes</taxon>
        <taxon>Hypocreomycetidae</taxon>
        <taxon>Hypocreales</taxon>
        <taxon>Bionectriaceae</taxon>
        <taxon>Clonostachys</taxon>
    </lineage>
</organism>
<feature type="chain" id="PRO_5040246961" evidence="1">
    <location>
        <begin position="18"/>
        <end position="112"/>
    </location>
</feature>
<sequence length="112" mass="12589">MHFLKLILSISVSVASAQFVNMGGDINARDFDELDSLSRRDIALSAHEEYLEARDEYIEKRELFRRLGGNGKCYKDRKSMSCKRLIGHGKGTTYCGKCRPTASTGEYCLCNA</sequence>
<evidence type="ECO:0000256" key="1">
    <source>
        <dbReference type="SAM" id="SignalP"/>
    </source>
</evidence>
<protein>
    <submittedName>
        <fullName evidence="2">Uncharacterized protein</fullName>
    </submittedName>
</protein>
<evidence type="ECO:0000313" key="2">
    <source>
        <dbReference type="EMBL" id="CAH0053749.1"/>
    </source>
</evidence>
<evidence type="ECO:0000313" key="3">
    <source>
        <dbReference type="Proteomes" id="UP000775872"/>
    </source>
</evidence>
<reference evidence="3" key="1">
    <citation type="submission" date="2019-06" db="EMBL/GenBank/DDBJ databases">
        <authorList>
            <person name="Broberg M."/>
        </authorList>
    </citation>
    <scope>NUCLEOTIDE SEQUENCE [LARGE SCALE GENOMIC DNA]</scope>
</reference>
<comment type="caution">
    <text evidence="2">The sequence shown here is derived from an EMBL/GenBank/DDBJ whole genome shotgun (WGS) entry which is preliminary data.</text>
</comment>
<dbReference type="OrthoDB" id="5151257at2759"/>
<feature type="signal peptide" evidence="1">
    <location>
        <begin position="1"/>
        <end position="17"/>
    </location>
</feature>
<gene>
    <name evidence="2" type="ORF">CSOL1703_00005625</name>
</gene>
<dbReference type="Proteomes" id="UP000775872">
    <property type="component" value="Unassembled WGS sequence"/>
</dbReference>
<dbReference type="AlphaFoldDB" id="A0A9N9ZDS9"/>
<keyword evidence="1" id="KW-0732">Signal</keyword>
<accession>A0A9N9ZDS9</accession>
<proteinExistence type="predicted"/>
<name>A0A9N9ZDS9_9HYPO</name>
<reference evidence="2 3" key="2">
    <citation type="submission" date="2021-10" db="EMBL/GenBank/DDBJ databases">
        <authorList>
            <person name="Piombo E."/>
        </authorList>
    </citation>
    <scope>NUCLEOTIDE SEQUENCE [LARGE SCALE GENOMIC DNA]</scope>
</reference>